<protein>
    <submittedName>
        <fullName evidence="2">Uncharacterized protein</fullName>
    </submittedName>
</protein>
<dbReference type="EMBL" id="PKMF04000008">
    <property type="protein sequence ID" value="KAK7860166.1"/>
    <property type="molecule type" value="Genomic_DNA"/>
</dbReference>
<accession>A0AAW0MBQ6</accession>
<dbReference type="Proteomes" id="UP000237347">
    <property type="component" value="Unassembled WGS sequence"/>
</dbReference>
<name>A0AAW0MBQ6_QUESU</name>
<keyword evidence="3" id="KW-1185">Reference proteome</keyword>
<proteinExistence type="predicted"/>
<organism evidence="2 3">
    <name type="scientific">Quercus suber</name>
    <name type="common">Cork oak</name>
    <dbReference type="NCBI Taxonomy" id="58331"/>
    <lineage>
        <taxon>Eukaryota</taxon>
        <taxon>Viridiplantae</taxon>
        <taxon>Streptophyta</taxon>
        <taxon>Embryophyta</taxon>
        <taxon>Tracheophyta</taxon>
        <taxon>Spermatophyta</taxon>
        <taxon>Magnoliopsida</taxon>
        <taxon>eudicotyledons</taxon>
        <taxon>Gunneridae</taxon>
        <taxon>Pentapetalae</taxon>
        <taxon>rosids</taxon>
        <taxon>fabids</taxon>
        <taxon>Fagales</taxon>
        <taxon>Fagaceae</taxon>
        <taxon>Quercus</taxon>
    </lineage>
</organism>
<feature type="region of interest" description="Disordered" evidence="1">
    <location>
        <begin position="97"/>
        <end position="130"/>
    </location>
</feature>
<evidence type="ECO:0000256" key="1">
    <source>
        <dbReference type="SAM" id="MobiDB-lite"/>
    </source>
</evidence>
<evidence type="ECO:0000313" key="3">
    <source>
        <dbReference type="Proteomes" id="UP000237347"/>
    </source>
</evidence>
<feature type="compositionally biased region" description="Low complexity" evidence="1">
    <location>
        <begin position="160"/>
        <end position="173"/>
    </location>
</feature>
<comment type="caution">
    <text evidence="2">The sequence shown here is derived from an EMBL/GenBank/DDBJ whole genome shotgun (WGS) entry which is preliminary data.</text>
</comment>
<gene>
    <name evidence="2" type="ORF">CFP56_042208</name>
</gene>
<evidence type="ECO:0000313" key="2">
    <source>
        <dbReference type="EMBL" id="KAK7860166.1"/>
    </source>
</evidence>
<dbReference type="AlphaFoldDB" id="A0AAW0MBQ6"/>
<feature type="region of interest" description="Disordered" evidence="1">
    <location>
        <begin position="160"/>
        <end position="209"/>
    </location>
</feature>
<sequence>MPNSSPALIAKLMKPSEIMQVTKGTSDSDELSLSTSSLNGAKQFFLVESHSAGISWVASRSDGGNPSVWMEDFIIEVFVENTKSALHLYNILDSNEPAGDLRRHHSKRPSSTTASTSHQRNKLPTLANPEPIAIEERGPLDCYTKATYLCPLRPREYPSNALSAQSRSSSFSREPLKLAPDPTPHDKIESSIDIDDDESLNPKFRALET</sequence>
<feature type="compositionally biased region" description="Polar residues" evidence="1">
    <location>
        <begin position="109"/>
        <end position="118"/>
    </location>
</feature>
<reference evidence="2 3" key="1">
    <citation type="journal article" date="2018" name="Sci. Data">
        <title>The draft genome sequence of cork oak.</title>
        <authorList>
            <person name="Ramos A.M."/>
            <person name="Usie A."/>
            <person name="Barbosa P."/>
            <person name="Barros P.M."/>
            <person name="Capote T."/>
            <person name="Chaves I."/>
            <person name="Simoes F."/>
            <person name="Abreu I."/>
            <person name="Carrasquinho I."/>
            <person name="Faro C."/>
            <person name="Guimaraes J.B."/>
            <person name="Mendonca D."/>
            <person name="Nobrega F."/>
            <person name="Rodrigues L."/>
            <person name="Saibo N.J.M."/>
            <person name="Varela M.C."/>
            <person name="Egas C."/>
            <person name="Matos J."/>
            <person name="Miguel C.M."/>
            <person name="Oliveira M.M."/>
            <person name="Ricardo C.P."/>
            <person name="Goncalves S."/>
        </authorList>
    </citation>
    <scope>NUCLEOTIDE SEQUENCE [LARGE SCALE GENOMIC DNA]</scope>
    <source>
        <strain evidence="3">cv. HL8</strain>
    </source>
</reference>